<feature type="transmembrane region" description="Helical" evidence="7">
    <location>
        <begin position="59"/>
        <end position="81"/>
    </location>
</feature>
<dbReference type="InterPro" id="IPR018383">
    <property type="entry name" value="UPF0324_pro"/>
</dbReference>
<comment type="similarity">
    <text evidence="2">Belongs to the UPF0324 family.</text>
</comment>
<gene>
    <name evidence="8" type="ORF">SAMN05444159_6715</name>
</gene>
<keyword evidence="3" id="KW-1003">Cell membrane</keyword>
<feature type="transmembrane region" description="Helical" evidence="7">
    <location>
        <begin position="175"/>
        <end position="195"/>
    </location>
</feature>
<dbReference type="GO" id="GO:0005886">
    <property type="term" value="C:plasma membrane"/>
    <property type="evidence" value="ECO:0007669"/>
    <property type="project" value="UniProtKB-SubCell"/>
</dbReference>
<feature type="transmembrane region" description="Helical" evidence="7">
    <location>
        <begin position="207"/>
        <end position="226"/>
    </location>
</feature>
<reference evidence="8 9" key="1">
    <citation type="submission" date="2016-11" db="EMBL/GenBank/DDBJ databases">
        <authorList>
            <person name="Jaros S."/>
            <person name="Januszkiewicz K."/>
            <person name="Wedrychowicz H."/>
        </authorList>
    </citation>
    <scope>NUCLEOTIDE SEQUENCE [LARGE SCALE GENOMIC DNA]</scope>
    <source>
        <strain evidence="8 9">GAS499</strain>
    </source>
</reference>
<keyword evidence="6 7" id="KW-0472">Membrane</keyword>
<evidence type="ECO:0000256" key="2">
    <source>
        <dbReference type="ARBA" id="ARBA00007977"/>
    </source>
</evidence>
<feature type="transmembrane region" description="Helical" evidence="7">
    <location>
        <begin position="238"/>
        <end position="259"/>
    </location>
</feature>
<evidence type="ECO:0000256" key="3">
    <source>
        <dbReference type="ARBA" id="ARBA00022475"/>
    </source>
</evidence>
<proteinExistence type="inferred from homology"/>
<feature type="transmembrane region" description="Helical" evidence="7">
    <location>
        <begin position="33"/>
        <end position="53"/>
    </location>
</feature>
<feature type="transmembrane region" description="Helical" evidence="7">
    <location>
        <begin position="279"/>
        <end position="296"/>
    </location>
</feature>
<feature type="transmembrane region" description="Helical" evidence="7">
    <location>
        <begin position="333"/>
        <end position="354"/>
    </location>
</feature>
<dbReference type="OrthoDB" id="5393513at2"/>
<keyword evidence="4 7" id="KW-0812">Transmembrane</keyword>
<dbReference type="PANTHER" id="PTHR30106">
    <property type="entry name" value="INNER MEMBRANE PROTEIN YEIH-RELATED"/>
    <property type="match status" value="1"/>
</dbReference>
<evidence type="ECO:0000256" key="5">
    <source>
        <dbReference type="ARBA" id="ARBA00022989"/>
    </source>
</evidence>
<accession>A0A1M7D5F2</accession>
<feature type="transmembrane region" description="Helical" evidence="7">
    <location>
        <begin position="302"/>
        <end position="321"/>
    </location>
</feature>
<evidence type="ECO:0000256" key="4">
    <source>
        <dbReference type="ARBA" id="ARBA00022692"/>
    </source>
</evidence>
<dbReference type="Proteomes" id="UP000189935">
    <property type="component" value="Chromosome I"/>
</dbReference>
<protein>
    <submittedName>
        <fullName evidence="8">Conserved hypothetical integral membrane protein</fullName>
    </submittedName>
</protein>
<sequence length="358" mass="37046">MTSTELTGPLNEQAGARAPLPARRRFTSHALEILPGLALNSTIAGAAFALRLLPGMATFSPMILSIMIGIAYHNIVGTAAWAKAGVSFSLRRLLRLAIILLGLQLTSHQVVEIGGRGLGIIVTTVLATFVLTIWMGKLLGVEAKLTQLIAAGTSICGASAVIATNTVTDADDEDVAYAVACVTVFGSVAMFSYPLLPGLLHLDPHAFGLWSGASIHEIAQVVAVAFQDGQQAGEFGTIAKLSRVMLLAPMVIAIGVLAARGVKGGKSAGAPSARPPVPWFVLGFVALVGVNSIVTIPLEAKAWVVAATTFLLSVALAAMGLETSIGKLAAKGIRPALLGAFAFLFIATFSLTLIKWMG</sequence>
<keyword evidence="5 7" id="KW-1133">Transmembrane helix</keyword>
<evidence type="ECO:0000313" key="9">
    <source>
        <dbReference type="Proteomes" id="UP000189935"/>
    </source>
</evidence>
<feature type="transmembrane region" description="Helical" evidence="7">
    <location>
        <begin position="117"/>
        <end position="136"/>
    </location>
</feature>
<evidence type="ECO:0000256" key="1">
    <source>
        <dbReference type="ARBA" id="ARBA00004651"/>
    </source>
</evidence>
<dbReference type="RefSeq" id="WP_079543837.1">
    <property type="nucleotide sequence ID" value="NZ_LT670844.1"/>
</dbReference>
<dbReference type="EMBL" id="LT670844">
    <property type="protein sequence ID" value="SHL74623.1"/>
    <property type="molecule type" value="Genomic_DNA"/>
</dbReference>
<comment type="subcellular location">
    <subcellularLocation>
        <location evidence="1">Cell membrane</location>
        <topology evidence="1">Multi-pass membrane protein</topology>
    </subcellularLocation>
</comment>
<evidence type="ECO:0000256" key="6">
    <source>
        <dbReference type="ARBA" id="ARBA00023136"/>
    </source>
</evidence>
<organism evidence="8 9">
    <name type="scientific">Bradyrhizobium lablabi</name>
    <dbReference type="NCBI Taxonomy" id="722472"/>
    <lineage>
        <taxon>Bacteria</taxon>
        <taxon>Pseudomonadati</taxon>
        <taxon>Pseudomonadota</taxon>
        <taxon>Alphaproteobacteria</taxon>
        <taxon>Hyphomicrobiales</taxon>
        <taxon>Nitrobacteraceae</taxon>
        <taxon>Bradyrhizobium</taxon>
    </lineage>
</organism>
<name>A0A1M7D5F2_9BRAD</name>
<dbReference type="Pfam" id="PF03601">
    <property type="entry name" value="Cons_hypoth698"/>
    <property type="match status" value="1"/>
</dbReference>
<dbReference type="PANTHER" id="PTHR30106:SF2">
    <property type="entry name" value="UPF0324 INNER MEMBRANE PROTEIN YEIH"/>
    <property type="match status" value="1"/>
</dbReference>
<feature type="transmembrane region" description="Helical" evidence="7">
    <location>
        <begin position="145"/>
        <end position="163"/>
    </location>
</feature>
<evidence type="ECO:0000256" key="7">
    <source>
        <dbReference type="SAM" id="Phobius"/>
    </source>
</evidence>
<evidence type="ECO:0000313" key="8">
    <source>
        <dbReference type="EMBL" id="SHL74623.1"/>
    </source>
</evidence>
<dbReference type="AlphaFoldDB" id="A0A1M7D5F2"/>